<dbReference type="OrthoDB" id="689767at2759"/>
<dbReference type="PANTHER" id="PTHR31722">
    <property type="entry name" value="OS06G0675200 PROTEIN"/>
    <property type="match status" value="1"/>
</dbReference>
<dbReference type="PANTHER" id="PTHR31722:SF0">
    <property type="entry name" value="OS06G0675200 PROTEIN"/>
    <property type="match status" value="1"/>
</dbReference>
<name>A0A7J7PBX9_9MAGN</name>
<keyword evidence="3" id="KW-1185">Reference proteome</keyword>
<keyword evidence="1" id="KW-1133">Transmembrane helix</keyword>
<reference evidence="2 3" key="1">
    <citation type="journal article" date="2020" name="IScience">
        <title>Genome Sequencing of the Endangered Kingdonia uniflora (Circaeasteraceae, Ranunculales) Reveals Potential Mechanisms of Evolutionary Specialization.</title>
        <authorList>
            <person name="Sun Y."/>
            <person name="Deng T."/>
            <person name="Zhang A."/>
            <person name="Moore M.J."/>
            <person name="Landis J.B."/>
            <person name="Lin N."/>
            <person name="Zhang H."/>
            <person name="Zhang X."/>
            <person name="Huang J."/>
            <person name="Zhang X."/>
            <person name="Sun H."/>
            <person name="Wang H."/>
        </authorList>
    </citation>
    <scope>NUCLEOTIDE SEQUENCE [LARGE SCALE GENOMIC DNA]</scope>
    <source>
        <strain evidence="2">TB1705</strain>
        <tissue evidence="2">Leaf</tissue>
    </source>
</reference>
<gene>
    <name evidence="2" type="ORF">GIB67_027729</name>
</gene>
<evidence type="ECO:0000256" key="1">
    <source>
        <dbReference type="SAM" id="Phobius"/>
    </source>
</evidence>
<comment type="caution">
    <text evidence="2">The sequence shown here is derived from an EMBL/GenBank/DDBJ whole genome shotgun (WGS) entry which is preliminary data.</text>
</comment>
<sequence>MASACVNNIGVLSENFSSSYSPSFGWFSPRVSFSHEIPKEEEGLKIETSIENPIDGSSKGFEDLIDLSGGNDVGDFEFRLDYPVPMLPADELFSNGKLIIPSVQIPIRPFVGLGSREEMRESFRRQVSDPYLFSPKAPRCSSRWKELLGLKKVFARFMDRRSQALFLGSVSCFRLLRRKMGLLLQSEAAPSVAEIIGVIGFDYEGFFYDSCCCVAVIIVRVIMQCLLAITLFTSFSIVDSDQWVKQCALLAFYEFLEGGGVEL</sequence>
<accession>A0A7J7PBX9</accession>
<evidence type="ECO:0000313" key="3">
    <source>
        <dbReference type="Proteomes" id="UP000541444"/>
    </source>
</evidence>
<proteinExistence type="predicted"/>
<protein>
    <submittedName>
        <fullName evidence="2">Uncharacterized protein</fullName>
    </submittedName>
</protein>
<keyword evidence="1" id="KW-0812">Transmembrane</keyword>
<feature type="transmembrane region" description="Helical" evidence="1">
    <location>
        <begin position="217"/>
        <end position="238"/>
    </location>
</feature>
<evidence type="ECO:0000313" key="2">
    <source>
        <dbReference type="EMBL" id="KAF6176929.1"/>
    </source>
</evidence>
<dbReference type="Proteomes" id="UP000541444">
    <property type="component" value="Unassembled WGS sequence"/>
</dbReference>
<dbReference type="EMBL" id="JACGCM010000012">
    <property type="protein sequence ID" value="KAF6176929.1"/>
    <property type="molecule type" value="Genomic_DNA"/>
</dbReference>
<keyword evidence="1" id="KW-0472">Membrane</keyword>
<dbReference type="AlphaFoldDB" id="A0A7J7PBX9"/>
<organism evidence="2 3">
    <name type="scientific">Kingdonia uniflora</name>
    <dbReference type="NCBI Taxonomy" id="39325"/>
    <lineage>
        <taxon>Eukaryota</taxon>
        <taxon>Viridiplantae</taxon>
        <taxon>Streptophyta</taxon>
        <taxon>Embryophyta</taxon>
        <taxon>Tracheophyta</taxon>
        <taxon>Spermatophyta</taxon>
        <taxon>Magnoliopsida</taxon>
        <taxon>Ranunculales</taxon>
        <taxon>Circaeasteraceae</taxon>
        <taxon>Kingdonia</taxon>
    </lineage>
</organism>